<feature type="chain" id="PRO_5022954889" description="DUF4168 domain-containing protein" evidence="2">
    <location>
        <begin position="22"/>
        <end position="238"/>
    </location>
</feature>
<dbReference type="Proteomes" id="UP000321514">
    <property type="component" value="Unassembled WGS sequence"/>
</dbReference>
<feature type="compositionally biased region" description="Basic and acidic residues" evidence="1">
    <location>
        <begin position="99"/>
        <end position="114"/>
    </location>
</feature>
<proteinExistence type="predicted"/>
<organism evidence="3 6">
    <name type="scientific">Myxococcus fulvus</name>
    <dbReference type="NCBI Taxonomy" id="33"/>
    <lineage>
        <taxon>Bacteria</taxon>
        <taxon>Pseudomonadati</taxon>
        <taxon>Myxococcota</taxon>
        <taxon>Myxococcia</taxon>
        <taxon>Myxococcales</taxon>
        <taxon>Cystobacterineae</taxon>
        <taxon>Myxococcaceae</taxon>
        <taxon>Myxococcus</taxon>
    </lineage>
</organism>
<reference evidence="3 6" key="2">
    <citation type="submission" date="2019-07" db="EMBL/GenBank/DDBJ databases">
        <title>Whole genome shotgun sequence of Myxococcus fulvus NBRC 100333.</title>
        <authorList>
            <person name="Hosoyama A."/>
            <person name="Uohara A."/>
            <person name="Ohji S."/>
            <person name="Ichikawa N."/>
        </authorList>
    </citation>
    <scope>NUCLEOTIDE SEQUENCE [LARGE SCALE GENOMIC DNA]</scope>
    <source>
        <strain evidence="3 6">NBRC 100333</strain>
    </source>
</reference>
<name>A0A511T5B8_MYXFU</name>
<evidence type="ECO:0000256" key="1">
    <source>
        <dbReference type="SAM" id="MobiDB-lite"/>
    </source>
</evidence>
<gene>
    <name evidence="3" type="ORF">MFU01_43880</name>
    <name evidence="4" type="ORF">SAMN05443572_105606</name>
</gene>
<evidence type="ECO:0000313" key="5">
    <source>
        <dbReference type="Proteomes" id="UP000183760"/>
    </source>
</evidence>
<feature type="compositionally biased region" description="Low complexity" evidence="1">
    <location>
        <begin position="187"/>
        <end position="196"/>
    </location>
</feature>
<evidence type="ECO:0000313" key="6">
    <source>
        <dbReference type="Proteomes" id="UP000321514"/>
    </source>
</evidence>
<keyword evidence="5" id="KW-1185">Reference proteome</keyword>
<feature type="region of interest" description="Disordered" evidence="1">
    <location>
        <begin position="95"/>
        <end position="238"/>
    </location>
</feature>
<dbReference type="Proteomes" id="UP000183760">
    <property type="component" value="Unassembled WGS sequence"/>
</dbReference>
<feature type="signal peptide" evidence="2">
    <location>
        <begin position="1"/>
        <end position="21"/>
    </location>
</feature>
<feature type="compositionally biased region" description="Basic and acidic residues" evidence="1">
    <location>
        <begin position="46"/>
        <end position="65"/>
    </location>
</feature>
<feature type="region of interest" description="Disordered" evidence="1">
    <location>
        <begin position="46"/>
        <end position="77"/>
    </location>
</feature>
<dbReference type="RefSeq" id="WP_063789787.1">
    <property type="nucleotide sequence ID" value="NZ_BJXR01000033.1"/>
</dbReference>
<feature type="compositionally biased region" description="Basic residues" evidence="1">
    <location>
        <begin position="225"/>
        <end position="238"/>
    </location>
</feature>
<evidence type="ECO:0008006" key="7">
    <source>
        <dbReference type="Google" id="ProtNLM"/>
    </source>
</evidence>
<comment type="caution">
    <text evidence="3">The sequence shown here is derived from an EMBL/GenBank/DDBJ whole genome shotgun (WGS) entry which is preliminary data.</text>
</comment>
<evidence type="ECO:0000313" key="4">
    <source>
        <dbReference type="EMBL" id="SEU17526.1"/>
    </source>
</evidence>
<evidence type="ECO:0000256" key="2">
    <source>
        <dbReference type="SAM" id="SignalP"/>
    </source>
</evidence>
<keyword evidence="2" id="KW-0732">Signal</keyword>
<dbReference type="EMBL" id="FOIB01000005">
    <property type="protein sequence ID" value="SEU17526.1"/>
    <property type="molecule type" value="Genomic_DNA"/>
</dbReference>
<protein>
    <recommendedName>
        <fullName evidence="7">DUF4168 domain-containing protein</fullName>
    </recommendedName>
</protein>
<feature type="compositionally biased region" description="Low complexity" evidence="1">
    <location>
        <begin position="115"/>
        <end position="126"/>
    </location>
</feature>
<dbReference type="AlphaFoldDB" id="A0A511T5B8"/>
<evidence type="ECO:0000313" key="3">
    <source>
        <dbReference type="EMBL" id="GEN09351.1"/>
    </source>
</evidence>
<dbReference type="EMBL" id="BJXR01000033">
    <property type="protein sequence ID" value="GEN09351.1"/>
    <property type="molecule type" value="Genomic_DNA"/>
</dbReference>
<sequence>MSRPISMLIAALLVVPGGAGAQEGGEMTPEKVAHIRRDEAAAMKQVDEEFGNRKPSEMSNEERGQASRKQAAVTASVMEKHGVTAKEYERFTAKMGQEGNERAKAEAQRLEDQAKAAAARQAAAAKASEEKEVSVQKGFDNENPVELESSGNDGPEVEIGIPVEDEAGGEGGEGVETAEGAGGGAVGADAAASAEDNVQVEVMGDGDAKPAKKAVRRASSESSKAKKKFVRKKKSSGD</sequence>
<feature type="compositionally biased region" description="Gly residues" evidence="1">
    <location>
        <begin position="169"/>
        <end position="186"/>
    </location>
</feature>
<accession>A0A511T5B8</accession>
<reference evidence="4 5" key="1">
    <citation type="submission" date="2016-10" db="EMBL/GenBank/DDBJ databases">
        <authorList>
            <person name="Varghese N."/>
            <person name="Submissions S."/>
        </authorList>
    </citation>
    <scope>NUCLEOTIDE SEQUENCE [LARGE SCALE GENOMIC DNA]</scope>
    <source>
        <strain evidence="4 5">DSM 16525</strain>
    </source>
</reference>